<dbReference type="EMBL" id="FOLM01000001">
    <property type="protein sequence ID" value="SFC03553.1"/>
    <property type="molecule type" value="Genomic_DNA"/>
</dbReference>
<keyword evidence="2" id="KW-1185">Reference proteome</keyword>
<dbReference type="InterPro" id="IPR036444">
    <property type="entry name" value="PLipase_A2_dom_sf"/>
</dbReference>
<dbReference type="STRING" id="910347.SAMN05421773_101896"/>
<accession>A0A1I1G2M2</accession>
<dbReference type="RefSeq" id="WP_425443800.1">
    <property type="nucleotide sequence ID" value="NZ_FOLM01000001.1"/>
</dbReference>
<evidence type="ECO:0000313" key="2">
    <source>
        <dbReference type="Proteomes" id="UP000199207"/>
    </source>
</evidence>
<protein>
    <submittedName>
        <fullName evidence="1">Phospholipase A2</fullName>
    </submittedName>
</protein>
<dbReference type="Proteomes" id="UP000199207">
    <property type="component" value="Unassembled WGS sequence"/>
</dbReference>
<dbReference type="SUPFAM" id="SSF48619">
    <property type="entry name" value="Phospholipase A2, PLA2"/>
    <property type="match status" value="1"/>
</dbReference>
<dbReference type="GO" id="GO:0004623">
    <property type="term" value="F:phospholipase A2 activity"/>
    <property type="evidence" value="ECO:0007669"/>
    <property type="project" value="InterPro"/>
</dbReference>
<dbReference type="GO" id="GO:0006644">
    <property type="term" value="P:phospholipid metabolic process"/>
    <property type="evidence" value="ECO:0007669"/>
    <property type="project" value="InterPro"/>
</dbReference>
<sequence>MVPRTVKGLAAGGVAVATVFVVILPADAAPSDKPDMLTSFTQTGKASYDAWKRAEADRGAWAEYEFDWTTDYCSKSPDKPLGFPFGTACQRHDFGYRNFKDLGTFKDHKKRLDDAFHADLRRICNRYSTFRKSACRSLAWTYYRAVHTFGD</sequence>
<dbReference type="GO" id="GO:0050482">
    <property type="term" value="P:arachidonate secretion"/>
    <property type="evidence" value="ECO:0007669"/>
    <property type="project" value="InterPro"/>
</dbReference>
<dbReference type="InterPro" id="IPR015141">
    <property type="entry name" value="PLipase_A2_prok/fun"/>
</dbReference>
<reference evidence="1 2" key="1">
    <citation type="submission" date="2016-10" db="EMBL/GenBank/DDBJ databases">
        <authorList>
            <person name="de Groot N.N."/>
        </authorList>
    </citation>
    <scope>NUCLEOTIDE SEQUENCE [LARGE SCALE GENOMIC DNA]</scope>
    <source>
        <strain evidence="1 2">CGMCC 4.5739</strain>
    </source>
</reference>
<dbReference type="AlphaFoldDB" id="A0A1I1G2M2"/>
<gene>
    <name evidence="1" type="ORF">SAMN05421773_101896</name>
</gene>
<dbReference type="Gene3D" id="1.20.90.10">
    <property type="entry name" value="Phospholipase A2 domain"/>
    <property type="match status" value="1"/>
</dbReference>
<dbReference type="Pfam" id="PF09056">
    <property type="entry name" value="Phospholip_A2_3"/>
    <property type="match status" value="1"/>
</dbReference>
<organism evidence="1 2">
    <name type="scientific">Streptomyces aidingensis</name>
    <dbReference type="NCBI Taxonomy" id="910347"/>
    <lineage>
        <taxon>Bacteria</taxon>
        <taxon>Bacillati</taxon>
        <taxon>Actinomycetota</taxon>
        <taxon>Actinomycetes</taxon>
        <taxon>Kitasatosporales</taxon>
        <taxon>Streptomycetaceae</taxon>
        <taxon>Streptomyces</taxon>
    </lineage>
</organism>
<proteinExistence type="predicted"/>
<name>A0A1I1G2M2_9ACTN</name>
<evidence type="ECO:0000313" key="1">
    <source>
        <dbReference type="EMBL" id="SFC03553.1"/>
    </source>
</evidence>